<dbReference type="Proteomes" id="UP000604661">
    <property type="component" value="Unassembled WGS sequence"/>
</dbReference>
<protein>
    <submittedName>
        <fullName evidence="2">Uncharacterized protein</fullName>
    </submittedName>
</protein>
<proteinExistence type="predicted"/>
<evidence type="ECO:0000313" key="2">
    <source>
        <dbReference type="EMBL" id="MBD2564578.1"/>
    </source>
</evidence>
<accession>A0ABR8F4Y1</accession>
<dbReference type="EMBL" id="JACJTE010000053">
    <property type="protein sequence ID" value="MBD2564578.1"/>
    <property type="molecule type" value="Genomic_DNA"/>
</dbReference>
<reference evidence="2 3" key="1">
    <citation type="journal article" date="2020" name="ISME J.">
        <title>Comparative genomics reveals insights into cyanobacterial evolution and habitat adaptation.</title>
        <authorList>
            <person name="Chen M.Y."/>
            <person name="Teng W.K."/>
            <person name="Zhao L."/>
            <person name="Hu C.X."/>
            <person name="Zhou Y.K."/>
            <person name="Han B.P."/>
            <person name="Song L.R."/>
            <person name="Shu W.S."/>
        </authorList>
    </citation>
    <scope>NUCLEOTIDE SEQUENCE [LARGE SCALE GENOMIC DNA]</scope>
    <source>
        <strain evidence="2 3">FACHB-391</strain>
    </source>
</reference>
<comment type="caution">
    <text evidence="2">The sequence shown here is derived from an EMBL/GenBank/DDBJ whole genome shotgun (WGS) entry which is preliminary data.</text>
</comment>
<sequence length="55" mass="6273">MQVSKESQNQGRKPPDKSRGLDNFSCDVCSERSDLSRLRGRVCDVYDGLRLSNLR</sequence>
<organism evidence="2 3">
    <name type="scientific">Nostoc linckia FACHB-391</name>
    <dbReference type="NCBI Taxonomy" id="2692906"/>
    <lineage>
        <taxon>Bacteria</taxon>
        <taxon>Bacillati</taxon>
        <taxon>Cyanobacteriota</taxon>
        <taxon>Cyanophyceae</taxon>
        <taxon>Nostocales</taxon>
        <taxon>Nostocaceae</taxon>
        <taxon>Nostoc</taxon>
    </lineage>
</organism>
<gene>
    <name evidence="2" type="ORF">H6G95_29130</name>
</gene>
<evidence type="ECO:0000256" key="1">
    <source>
        <dbReference type="SAM" id="MobiDB-lite"/>
    </source>
</evidence>
<feature type="compositionally biased region" description="Polar residues" evidence="1">
    <location>
        <begin position="1"/>
        <end position="11"/>
    </location>
</feature>
<keyword evidence="3" id="KW-1185">Reference proteome</keyword>
<name>A0ABR8F4Y1_NOSLI</name>
<evidence type="ECO:0000313" key="3">
    <source>
        <dbReference type="Proteomes" id="UP000604661"/>
    </source>
</evidence>
<feature type="region of interest" description="Disordered" evidence="1">
    <location>
        <begin position="1"/>
        <end position="23"/>
    </location>
</feature>